<reference evidence="2 3" key="1">
    <citation type="journal article" date="2015" name="Int. J. Syst. Evol. Microbiol.">
        <title>Methanoculleus taiwanensis sp. nov., a methanogen isolated from deep marine sediment at the deformation front area near Taiwan.</title>
        <authorList>
            <person name="Weng C.Y."/>
            <person name="Chen S.C."/>
            <person name="Lai M.C."/>
            <person name="Wu S.Y."/>
            <person name="Lin S."/>
            <person name="Yang T.F."/>
            <person name="Chen P.C."/>
        </authorList>
    </citation>
    <scope>NUCLEOTIDE SEQUENCE [LARGE SCALE GENOMIC DNA]</scope>
    <source>
        <strain evidence="2 3">CYW4</strain>
    </source>
</reference>
<gene>
    <name evidence="2" type="ORF">ABH15_03410</name>
</gene>
<organism evidence="2 3">
    <name type="scientific">Methanoculleus taiwanensis</name>
    <dbReference type="NCBI Taxonomy" id="1550565"/>
    <lineage>
        <taxon>Archaea</taxon>
        <taxon>Methanobacteriati</taxon>
        <taxon>Methanobacteriota</taxon>
        <taxon>Stenosarchaea group</taxon>
        <taxon>Methanomicrobia</taxon>
        <taxon>Methanomicrobiales</taxon>
        <taxon>Methanomicrobiaceae</taxon>
        <taxon>Methanoculleus</taxon>
    </lineage>
</organism>
<dbReference type="Proteomes" id="UP000290932">
    <property type="component" value="Unassembled WGS sequence"/>
</dbReference>
<keyword evidence="1" id="KW-1133">Transmembrane helix</keyword>
<dbReference type="EMBL" id="LHQS01000001">
    <property type="protein sequence ID" value="RXE57460.1"/>
    <property type="molecule type" value="Genomic_DNA"/>
</dbReference>
<keyword evidence="1" id="KW-0472">Membrane</keyword>
<keyword evidence="3" id="KW-1185">Reference proteome</keyword>
<accession>A0A498H6P8</accession>
<keyword evidence="1" id="KW-0812">Transmembrane</keyword>
<comment type="caution">
    <text evidence="2">The sequence shown here is derived from an EMBL/GenBank/DDBJ whole genome shotgun (WGS) entry which is preliminary data.</text>
</comment>
<dbReference type="Pfam" id="PF06695">
    <property type="entry name" value="Sm_multidrug_ex"/>
    <property type="match status" value="1"/>
</dbReference>
<evidence type="ECO:0000256" key="1">
    <source>
        <dbReference type="SAM" id="Phobius"/>
    </source>
</evidence>
<proteinExistence type="predicted"/>
<feature type="transmembrane region" description="Helical" evidence="1">
    <location>
        <begin position="189"/>
        <end position="209"/>
    </location>
</feature>
<feature type="transmembrane region" description="Helical" evidence="1">
    <location>
        <begin position="12"/>
        <end position="31"/>
    </location>
</feature>
<evidence type="ECO:0000313" key="3">
    <source>
        <dbReference type="Proteomes" id="UP000290932"/>
    </source>
</evidence>
<name>A0A498H6P8_9EURY</name>
<dbReference type="AlphaFoldDB" id="A0A498H6P8"/>
<sequence length="221" mass="23980">MLGRGPVALTAMKFVLPLAIIPLALGLLYLSQPYETFLLYTTVSAAYFVPPAGKESLIPLAILAGQPWWLITILFVALDAAVALFIAWNFELAMKVPLLGRLLKRGLAVMNEYSEAHPGIRSVSTVGLFLFVFFPFQGTGAMNGSILGRLLGMDAERVFACVMAGSIGSCLTIALGTDLIVTLYRQNPLLGIAVLLLAVLGAAGAFFGWRRHQRRLRERMP</sequence>
<evidence type="ECO:0008006" key="4">
    <source>
        <dbReference type="Google" id="ProtNLM"/>
    </source>
</evidence>
<feature type="transmembrane region" description="Helical" evidence="1">
    <location>
        <begin position="157"/>
        <end position="177"/>
    </location>
</feature>
<feature type="transmembrane region" description="Helical" evidence="1">
    <location>
        <begin position="37"/>
        <end position="57"/>
    </location>
</feature>
<evidence type="ECO:0000313" key="2">
    <source>
        <dbReference type="EMBL" id="RXE57460.1"/>
    </source>
</evidence>
<protein>
    <recommendedName>
        <fullName evidence="4">Small multi-drug export protein</fullName>
    </recommendedName>
</protein>
<feature type="transmembrane region" description="Helical" evidence="1">
    <location>
        <begin position="69"/>
        <end position="90"/>
    </location>
</feature>
<dbReference type="InterPro" id="IPR009577">
    <property type="entry name" value="Sm_multidrug_ex"/>
</dbReference>